<proteinExistence type="predicted"/>
<comment type="caution">
    <text evidence="2">The sequence shown here is derived from an EMBL/GenBank/DDBJ whole genome shotgun (WGS) entry which is preliminary data.</text>
</comment>
<feature type="compositionally biased region" description="Basic and acidic residues" evidence="1">
    <location>
        <begin position="358"/>
        <end position="368"/>
    </location>
</feature>
<sequence length="582" mass="66409">MDDPNITMKEYFRLEEEKARKHRKVFNWETAKYGKIWYDEDVHDLRSVETKIPSIVFNDNLSSNETLSCEPTPAVSCIDDLDFFKYFENEFPSIVYNDALTSKSDFLTEPTLCPQHIDEFDLKNEISLSEYDEVEQNVLYFNDIFPFNIIYPDDLKSEKDNDDNEIDMIQSLRGNVNTQGSNKLLDASHNKINKVFIMKSFVIELNVNIVAWNYLVNGMLFNLIKNLYVLFGIPLDPKRYYKDGDCTRMLWRPRAIRHMSALPPRKQRHPLLRYQGLEYFDQDIAAFEERLERIHDRGIHMVQVLDFEDIATGLVKVCKVWDDWEVDRYGNANLVGKGLWYGYSKNHMKTIKNGQTQTRERKSTKEAGKSSQSQKVKGKMDNSRALVHDGRVLKVISGILIGQDKQECHVDTKEAQGNRLIGACKNAQTLEGQCFDWMFGTCSSGVGGVFSVASGVYDSTNQASVCATTGTYNQVNPPNRVSNQMAPPGFAPVQNNGQNRIKLFELAKIPLNENCSAMLLKKLPEKLGDPDKFLIPCDFPGMDVCYALADLGASINLMPLSIWKKLSLPKLTPTRMTLELAD</sequence>
<reference evidence="2" key="2">
    <citation type="submission" date="2022-01" db="EMBL/GenBank/DDBJ databases">
        <authorList>
            <person name="Yamashiro T."/>
            <person name="Shiraishi A."/>
            <person name="Satake H."/>
            <person name="Nakayama K."/>
        </authorList>
    </citation>
    <scope>NUCLEOTIDE SEQUENCE</scope>
</reference>
<evidence type="ECO:0000313" key="2">
    <source>
        <dbReference type="EMBL" id="GJT04856.1"/>
    </source>
</evidence>
<gene>
    <name evidence="2" type="ORF">Tco_0839318</name>
</gene>
<dbReference type="Proteomes" id="UP001151760">
    <property type="component" value="Unassembled WGS sequence"/>
</dbReference>
<feature type="region of interest" description="Disordered" evidence="1">
    <location>
        <begin position="351"/>
        <end position="381"/>
    </location>
</feature>
<dbReference type="PANTHER" id="PTHR33067">
    <property type="entry name" value="RNA-DIRECTED DNA POLYMERASE-RELATED"/>
    <property type="match status" value="1"/>
</dbReference>
<keyword evidence="3" id="KW-1185">Reference proteome</keyword>
<name>A0ABQ5ARC3_9ASTR</name>
<organism evidence="2 3">
    <name type="scientific">Tanacetum coccineum</name>
    <dbReference type="NCBI Taxonomy" id="301880"/>
    <lineage>
        <taxon>Eukaryota</taxon>
        <taxon>Viridiplantae</taxon>
        <taxon>Streptophyta</taxon>
        <taxon>Embryophyta</taxon>
        <taxon>Tracheophyta</taxon>
        <taxon>Spermatophyta</taxon>
        <taxon>Magnoliopsida</taxon>
        <taxon>eudicotyledons</taxon>
        <taxon>Gunneridae</taxon>
        <taxon>Pentapetalae</taxon>
        <taxon>asterids</taxon>
        <taxon>campanulids</taxon>
        <taxon>Asterales</taxon>
        <taxon>Asteraceae</taxon>
        <taxon>Asteroideae</taxon>
        <taxon>Anthemideae</taxon>
        <taxon>Anthemidinae</taxon>
        <taxon>Tanacetum</taxon>
    </lineage>
</organism>
<accession>A0ABQ5ARC3</accession>
<reference evidence="2" key="1">
    <citation type="journal article" date="2022" name="Int. J. Mol. Sci.">
        <title>Draft Genome of Tanacetum Coccineum: Genomic Comparison of Closely Related Tanacetum-Family Plants.</title>
        <authorList>
            <person name="Yamashiro T."/>
            <person name="Shiraishi A."/>
            <person name="Nakayama K."/>
            <person name="Satake H."/>
        </authorList>
    </citation>
    <scope>NUCLEOTIDE SEQUENCE</scope>
</reference>
<dbReference type="PANTHER" id="PTHR33067:SF35">
    <property type="entry name" value="ASPARTIC PEPTIDASE DDI1-TYPE DOMAIN-CONTAINING PROTEIN"/>
    <property type="match status" value="1"/>
</dbReference>
<dbReference type="InterPro" id="IPR021109">
    <property type="entry name" value="Peptidase_aspartic_dom_sf"/>
</dbReference>
<dbReference type="Gene3D" id="2.40.70.10">
    <property type="entry name" value="Acid Proteases"/>
    <property type="match status" value="1"/>
</dbReference>
<protein>
    <submittedName>
        <fullName evidence="2">Zinc finger, CCHC-type containing protein</fullName>
    </submittedName>
</protein>
<evidence type="ECO:0000256" key="1">
    <source>
        <dbReference type="SAM" id="MobiDB-lite"/>
    </source>
</evidence>
<evidence type="ECO:0000313" key="3">
    <source>
        <dbReference type="Proteomes" id="UP001151760"/>
    </source>
</evidence>
<dbReference type="EMBL" id="BQNB010012540">
    <property type="protein sequence ID" value="GJT04856.1"/>
    <property type="molecule type" value="Genomic_DNA"/>
</dbReference>